<evidence type="ECO:0000256" key="5">
    <source>
        <dbReference type="PROSITE-ProRule" id="PRU01240"/>
    </source>
</evidence>
<dbReference type="PROSITE" id="PS51892">
    <property type="entry name" value="SUBTILASE"/>
    <property type="match status" value="1"/>
</dbReference>
<gene>
    <name evidence="10" type="ORF">C7Y72_03080</name>
</gene>
<dbReference type="InterPro" id="IPR015500">
    <property type="entry name" value="Peptidase_S8_subtilisin-rel"/>
</dbReference>
<evidence type="ECO:0000313" key="10">
    <source>
        <dbReference type="EMBL" id="PTL58703.1"/>
    </source>
</evidence>
<dbReference type="InterPro" id="IPR023827">
    <property type="entry name" value="Peptidase_S8_Asp-AS"/>
</dbReference>
<evidence type="ECO:0000256" key="3">
    <source>
        <dbReference type="ARBA" id="ARBA00022801"/>
    </source>
</evidence>
<feature type="active site" description="Charge relay system" evidence="5">
    <location>
        <position position="128"/>
    </location>
</feature>
<feature type="active site" description="Charge relay system" evidence="5">
    <location>
        <position position="73"/>
    </location>
</feature>
<dbReference type="EMBL" id="PYYB01000001">
    <property type="protein sequence ID" value="PTL58703.1"/>
    <property type="molecule type" value="Genomic_DNA"/>
</dbReference>
<dbReference type="Gene3D" id="3.40.50.200">
    <property type="entry name" value="Peptidase S8/S53 domain"/>
    <property type="match status" value="1"/>
</dbReference>
<dbReference type="PROSITE" id="PS00137">
    <property type="entry name" value="SUBTILASE_HIS"/>
    <property type="match status" value="1"/>
</dbReference>
<feature type="active site" description="Charge relay system" evidence="5">
    <location>
        <position position="287"/>
    </location>
</feature>
<reference evidence="10 11" key="1">
    <citation type="submission" date="2018-03" db="EMBL/GenBank/DDBJ databases">
        <title>Aquarubrobacter algicola gen. nov., sp. nov., a novel actinobacterium isolated from shallow eutrophic lake during the end of cyanobacterial harmful algal blooms.</title>
        <authorList>
            <person name="Chun S.J."/>
        </authorList>
    </citation>
    <scope>NUCLEOTIDE SEQUENCE [LARGE SCALE GENOMIC DNA]</scope>
    <source>
        <strain evidence="10 11">Seoho-28</strain>
    </source>
</reference>
<feature type="compositionally biased region" description="Low complexity" evidence="7">
    <location>
        <begin position="349"/>
        <end position="373"/>
    </location>
</feature>
<comment type="similarity">
    <text evidence="1 5 6">Belongs to the peptidase S8 family.</text>
</comment>
<organism evidence="10 11">
    <name type="scientific">Paraconexibacter algicola</name>
    <dbReference type="NCBI Taxonomy" id="2133960"/>
    <lineage>
        <taxon>Bacteria</taxon>
        <taxon>Bacillati</taxon>
        <taxon>Actinomycetota</taxon>
        <taxon>Thermoleophilia</taxon>
        <taxon>Solirubrobacterales</taxon>
        <taxon>Paraconexibacteraceae</taxon>
        <taxon>Paraconexibacter</taxon>
    </lineage>
</organism>
<dbReference type="InterPro" id="IPR051048">
    <property type="entry name" value="Peptidase_S8/S53_subtilisin"/>
</dbReference>
<keyword evidence="4 5" id="KW-0720">Serine protease</keyword>
<feature type="domain" description="Peptidase S8/S53" evidence="9">
    <location>
        <begin position="65"/>
        <end position="320"/>
    </location>
</feature>
<dbReference type="PANTHER" id="PTHR43399">
    <property type="entry name" value="SUBTILISIN-RELATED"/>
    <property type="match status" value="1"/>
</dbReference>
<dbReference type="RefSeq" id="WP_107567140.1">
    <property type="nucleotide sequence ID" value="NZ_PYYB01000001.1"/>
</dbReference>
<keyword evidence="11" id="KW-1185">Reference proteome</keyword>
<keyword evidence="8" id="KW-0732">Signal</keyword>
<dbReference type="InterPro" id="IPR023828">
    <property type="entry name" value="Peptidase_S8_Ser-AS"/>
</dbReference>
<dbReference type="AlphaFoldDB" id="A0A2T4UHI3"/>
<protein>
    <recommendedName>
        <fullName evidence="9">Peptidase S8/S53 domain-containing protein</fullName>
    </recommendedName>
</protein>
<accession>A0A2T4UHI3</accession>
<dbReference type="InterPro" id="IPR036852">
    <property type="entry name" value="Peptidase_S8/S53_dom_sf"/>
</dbReference>
<evidence type="ECO:0000256" key="7">
    <source>
        <dbReference type="SAM" id="MobiDB-lite"/>
    </source>
</evidence>
<dbReference type="PROSITE" id="PS00138">
    <property type="entry name" value="SUBTILASE_SER"/>
    <property type="match status" value="1"/>
</dbReference>
<proteinExistence type="inferred from homology"/>
<dbReference type="PANTHER" id="PTHR43399:SF4">
    <property type="entry name" value="CELL WALL-ASSOCIATED PROTEASE"/>
    <property type="match status" value="1"/>
</dbReference>
<feature type="signal peptide" evidence="8">
    <location>
        <begin position="1"/>
        <end position="33"/>
    </location>
</feature>
<evidence type="ECO:0000259" key="9">
    <source>
        <dbReference type="Pfam" id="PF00082"/>
    </source>
</evidence>
<dbReference type="InterPro" id="IPR022398">
    <property type="entry name" value="Peptidase_S8_His-AS"/>
</dbReference>
<dbReference type="Pfam" id="PF00082">
    <property type="entry name" value="Peptidase_S8"/>
    <property type="match status" value="1"/>
</dbReference>
<dbReference type="InterPro" id="IPR000209">
    <property type="entry name" value="Peptidase_S8/S53_dom"/>
</dbReference>
<dbReference type="Proteomes" id="UP000240739">
    <property type="component" value="Unassembled WGS sequence"/>
</dbReference>
<feature type="chain" id="PRO_5015598276" description="Peptidase S8/S53 domain-containing protein" evidence="8">
    <location>
        <begin position="34"/>
        <end position="432"/>
    </location>
</feature>
<dbReference type="PRINTS" id="PR00723">
    <property type="entry name" value="SUBTILISIN"/>
</dbReference>
<dbReference type="GO" id="GO:0006508">
    <property type="term" value="P:proteolysis"/>
    <property type="evidence" value="ECO:0007669"/>
    <property type="project" value="UniProtKB-KW"/>
</dbReference>
<dbReference type="PROSITE" id="PS00136">
    <property type="entry name" value="SUBTILASE_ASP"/>
    <property type="match status" value="1"/>
</dbReference>
<evidence type="ECO:0000313" key="11">
    <source>
        <dbReference type="Proteomes" id="UP000240739"/>
    </source>
</evidence>
<keyword evidence="2 5" id="KW-0645">Protease</keyword>
<dbReference type="GO" id="GO:0004252">
    <property type="term" value="F:serine-type endopeptidase activity"/>
    <property type="evidence" value="ECO:0007669"/>
    <property type="project" value="UniProtKB-UniRule"/>
</dbReference>
<evidence type="ECO:0000256" key="8">
    <source>
        <dbReference type="SAM" id="SignalP"/>
    </source>
</evidence>
<comment type="caution">
    <text evidence="10">The sequence shown here is derived from an EMBL/GenBank/DDBJ whole genome shotgun (WGS) entry which is preliminary data.</text>
</comment>
<keyword evidence="3 5" id="KW-0378">Hydrolase</keyword>
<dbReference type="OrthoDB" id="9798386at2"/>
<feature type="region of interest" description="Disordered" evidence="7">
    <location>
        <begin position="346"/>
        <end position="375"/>
    </location>
</feature>
<sequence length="432" mass="44033">MLRRSRVGAPLRTVLHVLVTLVVCALAATPALAVRPDDPRLADVWAFDGDAPMGIDSAWDQTVGGDVVVAILDTGIDLTHPDLRDNLWTNPGEIPGNGRDDDGNGYVDDVHGADVVSGDGVPQDDNGHGTHVAGIIAARGGNGIGTAGVAWRARIMPVKVLDGGAGGDTGGVARGVDYAISKGARIINLSLAGNQRSPVLDDALQRAQDAGILVVAAAGNQHRDLAILPSWPAASPLDNVVSVAATTVEGLLASISSFGSPVDLAAPGDLILSTALGGDYEWRTGTSMASPMVAGVATLVASVAPTADWRTLRDAVVGGARRTVLPIGGGTLDAAGALRRVIPADRWRAPGAAAPAPTTTGARTTPTATASATQERDRQAKALAAATADAKAEATHELRRSRLQARSARLARSSRGARSRALLPGVVPVRAA</sequence>
<evidence type="ECO:0000256" key="1">
    <source>
        <dbReference type="ARBA" id="ARBA00011073"/>
    </source>
</evidence>
<evidence type="ECO:0000256" key="4">
    <source>
        <dbReference type="ARBA" id="ARBA00022825"/>
    </source>
</evidence>
<dbReference type="CDD" id="cd07473">
    <property type="entry name" value="Peptidases_S8_Subtilisin_like"/>
    <property type="match status" value="1"/>
</dbReference>
<dbReference type="SUPFAM" id="SSF52743">
    <property type="entry name" value="Subtilisin-like"/>
    <property type="match status" value="1"/>
</dbReference>
<evidence type="ECO:0000256" key="6">
    <source>
        <dbReference type="RuleBase" id="RU003355"/>
    </source>
</evidence>
<evidence type="ECO:0000256" key="2">
    <source>
        <dbReference type="ARBA" id="ARBA00022670"/>
    </source>
</evidence>
<name>A0A2T4UHI3_9ACTN</name>
<dbReference type="InterPro" id="IPR034204">
    <property type="entry name" value="PfSUB1-like_cat_dom"/>
</dbReference>